<accession>A0A839N3Z0</accession>
<organism evidence="6 7">
    <name type="scientific">Flexivirga oryzae</name>
    <dbReference type="NCBI Taxonomy" id="1794944"/>
    <lineage>
        <taxon>Bacteria</taxon>
        <taxon>Bacillati</taxon>
        <taxon>Actinomycetota</taxon>
        <taxon>Actinomycetes</taxon>
        <taxon>Micrococcales</taxon>
        <taxon>Dermacoccaceae</taxon>
        <taxon>Flexivirga</taxon>
    </lineage>
</organism>
<reference evidence="6 7" key="1">
    <citation type="submission" date="2020-08" db="EMBL/GenBank/DDBJ databases">
        <title>Sequencing the genomes of 1000 actinobacteria strains.</title>
        <authorList>
            <person name="Klenk H.-P."/>
        </authorList>
    </citation>
    <scope>NUCLEOTIDE SEQUENCE [LARGE SCALE GENOMIC DNA]</scope>
    <source>
        <strain evidence="6 7">DSM 105369</strain>
    </source>
</reference>
<dbReference type="AlphaFoldDB" id="A0A839N3Z0"/>
<proteinExistence type="inferred from homology"/>
<evidence type="ECO:0000313" key="6">
    <source>
        <dbReference type="EMBL" id="MBB2890673.1"/>
    </source>
</evidence>
<dbReference type="PROSITE" id="PS50893">
    <property type="entry name" value="ABC_TRANSPORTER_2"/>
    <property type="match status" value="1"/>
</dbReference>
<dbReference type="InterPro" id="IPR003593">
    <property type="entry name" value="AAA+_ATPase"/>
</dbReference>
<dbReference type="PROSITE" id="PS00211">
    <property type="entry name" value="ABC_TRANSPORTER_1"/>
    <property type="match status" value="1"/>
</dbReference>
<sequence>MTHNTITVSGVSRTFQGSPALSGVDLEITRGLTGLLGPNGAGKTTLQRILATVLAPDEGSVRILGKDPRTAAERTEIRRHIGYLPQELGYPRGFTAYGFVDYIAVLKGFDDTKQRRDAVRSALHSVGLDALSTKRICALSGGQKRRVALAQALLGAPELLVLDEPTNGLDPEQRVSLRGVLAEAGRHATVLLATHQTEDVAALCDRVVVLDGGQVRFEGTVPGLLATAHGRVWLAQTADPAAQVSWRTPDGRYRNVGGRAPVDAELTDPTLEDAYLILRGAAARDTEVAA</sequence>
<dbReference type="Gene3D" id="3.40.50.300">
    <property type="entry name" value="P-loop containing nucleotide triphosphate hydrolases"/>
    <property type="match status" value="1"/>
</dbReference>
<dbReference type="InterPro" id="IPR003439">
    <property type="entry name" value="ABC_transporter-like_ATP-bd"/>
</dbReference>
<keyword evidence="3" id="KW-0547">Nucleotide-binding</keyword>
<keyword evidence="7" id="KW-1185">Reference proteome</keyword>
<dbReference type="InterPro" id="IPR017871">
    <property type="entry name" value="ABC_transporter-like_CS"/>
</dbReference>
<evidence type="ECO:0000256" key="2">
    <source>
        <dbReference type="ARBA" id="ARBA00022448"/>
    </source>
</evidence>
<evidence type="ECO:0000256" key="1">
    <source>
        <dbReference type="ARBA" id="ARBA00005417"/>
    </source>
</evidence>
<keyword evidence="2" id="KW-0813">Transport</keyword>
<dbReference type="Proteomes" id="UP000559182">
    <property type="component" value="Unassembled WGS sequence"/>
</dbReference>
<comment type="similarity">
    <text evidence="1">Belongs to the ABC transporter superfamily.</text>
</comment>
<dbReference type="GO" id="GO:0016887">
    <property type="term" value="F:ATP hydrolysis activity"/>
    <property type="evidence" value="ECO:0007669"/>
    <property type="project" value="InterPro"/>
</dbReference>
<gene>
    <name evidence="6" type="ORF">FHU39_000657</name>
</gene>
<evidence type="ECO:0000313" key="7">
    <source>
        <dbReference type="Proteomes" id="UP000559182"/>
    </source>
</evidence>
<dbReference type="Pfam" id="PF00005">
    <property type="entry name" value="ABC_tran"/>
    <property type="match status" value="1"/>
</dbReference>
<evidence type="ECO:0000256" key="4">
    <source>
        <dbReference type="ARBA" id="ARBA00022840"/>
    </source>
</evidence>
<dbReference type="SUPFAM" id="SSF52540">
    <property type="entry name" value="P-loop containing nucleoside triphosphate hydrolases"/>
    <property type="match status" value="1"/>
</dbReference>
<dbReference type="RefSeq" id="WP_183318949.1">
    <property type="nucleotide sequence ID" value="NZ_JACHVQ010000001.1"/>
</dbReference>
<protein>
    <submittedName>
        <fullName evidence="6">ABC-2 type transport system ATP-binding protein</fullName>
    </submittedName>
</protein>
<evidence type="ECO:0000256" key="3">
    <source>
        <dbReference type="ARBA" id="ARBA00022741"/>
    </source>
</evidence>
<dbReference type="PANTHER" id="PTHR43335:SF2">
    <property type="entry name" value="ABC TRANSPORTER, ATP-BINDING PROTEIN"/>
    <property type="match status" value="1"/>
</dbReference>
<feature type="domain" description="ABC transporter" evidence="5">
    <location>
        <begin position="6"/>
        <end position="237"/>
    </location>
</feature>
<evidence type="ECO:0000259" key="5">
    <source>
        <dbReference type="PROSITE" id="PS50893"/>
    </source>
</evidence>
<dbReference type="SMART" id="SM00382">
    <property type="entry name" value="AAA"/>
    <property type="match status" value="1"/>
</dbReference>
<dbReference type="PANTHER" id="PTHR43335">
    <property type="entry name" value="ABC TRANSPORTER, ATP-BINDING PROTEIN"/>
    <property type="match status" value="1"/>
</dbReference>
<keyword evidence="4 6" id="KW-0067">ATP-binding</keyword>
<name>A0A839N3Z0_9MICO</name>
<dbReference type="InterPro" id="IPR027417">
    <property type="entry name" value="P-loop_NTPase"/>
</dbReference>
<comment type="caution">
    <text evidence="6">The sequence shown here is derived from an EMBL/GenBank/DDBJ whole genome shotgun (WGS) entry which is preliminary data.</text>
</comment>
<dbReference type="EMBL" id="JACHVQ010000001">
    <property type="protein sequence ID" value="MBB2890673.1"/>
    <property type="molecule type" value="Genomic_DNA"/>
</dbReference>
<dbReference type="GO" id="GO:0005524">
    <property type="term" value="F:ATP binding"/>
    <property type="evidence" value="ECO:0007669"/>
    <property type="project" value="UniProtKB-KW"/>
</dbReference>